<gene>
    <name evidence="1" type="ORF">CCACVL1_08476</name>
</gene>
<dbReference type="AlphaFoldDB" id="A0A1R3J0H8"/>
<dbReference type="Proteomes" id="UP000188268">
    <property type="component" value="Unassembled WGS sequence"/>
</dbReference>
<dbReference type="EMBL" id="AWWV01009022">
    <property type="protein sequence ID" value="OMO88300.1"/>
    <property type="molecule type" value="Genomic_DNA"/>
</dbReference>
<dbReference type="STRING" id="210143.A0A1R3J0H8"/>
<comment type="caution">
    <text evidence="1">The sequence shown here is derived from an EMBL/GenBank/DDBJ whole genome shotgun (WGS) entry which is preliminary data.</text>
</comment>
<reference evidence="1 2" key="1">
    <citation type="submission" date="2013-09" db="EMBL/GenBank/DDBJ databases">
        <title>Corchorus capsularis genome sequencing.</title>
        <authorList>
            <person name="Alam M."/>
            <person name="Haque M.S."/>
            <person name="Islam M.S."/>
            <person name="Emdad E.M."/>
            <person name="Islam M.M."/>
            <person name="Ahmed B."/>
            <person name="Halim A."/>
            <person name="Hossen Q.M.M."/>
            <person name="Hossain M.Z."/>
            <person name="Ahmed R."/>
            <person name="Khan M.M."/>
            <person name="Islam R."/>
            <person name="Rashid M.M."/>
            <person name="Khan S.A."/>
            <person name="Rahman M.S."/>
            <person name="Alam M."/>
        </authorList>
    </citation>
    <scope>NUCLEOTIDE SEQUENCE [LARGE SCALE GENOMIC DNA]</scope>
    <source>
        <strain evidence="2">cv. CVL-1</strain>
        <tissue evidence="1">Whole seedling</tissue>
    </source>
</reference>
<name>A0A1R3J0H8_COCAP</name>
<organism evidence="1 2">
    <name type="scientific">Corchorus capsularis</name>
    <name type="common">Jute</name>
    <dbReference type="NCBI Taxonomy" id="210143"/>
    <lineage>
        <taxon>Eukaryota</taxon>
        <taxon>Viridiplantae</taxon>
        <taxon>Streptophyta</taxon>
        <taxon>Embryophyta</taxon>
        <taxon>Tracheophyta</taxon>
        <taxon>Spermatophyta</taxon>
        <taxon>Magnoliopsida</taxon>
        <taxon>eudicotyledons</taxon>
        <taxon>Gunneridae</taxon>
        <taxon>Pentapetalae</taxon>
        <taxon>rosids</taxon>
        <taxon>malvids</taxon>
        <taxon>Malvales</taxon>
        <taxon>Malvaceae</taxon>
        <taxon>Grewioideae</taxon>
        <taxon>Apeibeae</taxon>
        <taxon>Corchorus</taxon>
    </lineage>
</organism>
<dbReference type="Gramene" id="OMO88300">
    <property type="protein sequence ID" value="OMO88300"/>
    <property type="gene ID" value="CCACVL1_08476"/>
</dbReference>
<proteinExistence type="predicted"/>
<keyword evidence="2" id="KW-1185">Reference proteome</keyword>
<evidence type="ECO:0000313" key="1">
    <source>
        <dbReference type="EMBL" id="OMO88300.1"/>
    </source>
</evidence>
<sequence length="275" mass="31428">MDNLPPLPEIHLTNNLTGVIEILEGIVGITYPNRPCLPMDQMMRNLCLLYIGRVNQCDRQVARHLMVWLGMRGFAPEPEEVMDVLQQTKIVEELMVQGLMHKIPREFPITTDQLPNPHPILYLRHEDPPRAVTFTSSRLKVAFVQGDEIQRLTVEARSSAIPQRGITKHRLQFQVEPDDQPSIEERLAWLTGNSWAQAVDTYAPMRVLSCNARGPANPAFDQTMEALRNEHQPDLFIITEVRVFGDRAHAIRNNLGFDEMFEIKPEGFSGGIWFL</sequence>
<dbReference type="OrthoDB" id="1739306at2759"/>
<evidence type="ECO:0008006" key="3">
    <source>
        <dbReference type="Google" id="ProtNLM"/>
    </source>
</evidence>
<evidence type="ECO:0000313" key="2">
    <source>
        <dbReference type="Proteomes" id="UP000188268"/>
    </source>
</evidence>
<protein>
    <recommendedName>
        <fullName evidence="3">Endonuclease/exonuclease/phosphatase</fullName>
    </recommendedName>
</protein>
<accession>A0A1R3J0H8</accession>